<organism evidence="2 3">
    <name type="scientific">Shimia aestuarii</name>
    <dbReference type="NCBI Taxonomy" id="254406"/>
    <lineage>
        <taxon>Bacteria</taxon>
        <taxon>Pseudomonadati</taxon>
        <taxon>Pseudomonadota</taxon>
        <taxon>Alphaproteobacteria</taxon>
        <taxon>Rhodobacterales</taxon>
        <taxon>Roseobacteraceae</taxon>
    </lineage>
</organism>
<protein>
    <submittedName>
        <fullName evidence="2">Uncharacterized protein</fullName>
    </submittedName>
</protein>
<evidence type="ECO:0000256" key="1">
    <source>
        <dbReference type="SAM" id="SignalP"/>
    </source>
</evidence>
<evidence type="ECO:0000313" key="3">
    <source>
        <dbReference type="Proteomes" id="UP000199144"/>
    </source>
</evidence>
<name>A0A1I4JKY2_9RHOB</name>
<dbReference type="RefSeq" id="WP_093091550.1">
    <property type="nucleotide sequence ID" value="NZ_FOTQ01000001.1"/>
</dbReference>
<dbReference type="STRING" id="254406.SAMN04488042_1011072"/>
<feature type="signal peptide" evidence="1">
    <location>
        <begin position="1"/>
        <end position="17"/>
    </location>
</feature>
<feature type="chain" id="PRO_5011653174" evidence="1">
    <location>
        <begin position="18"/>
        <end position="116"/>
    </location>
</feature>
<sequence>MVRWLLVAALGAGPVMAQNWKMRDGDVLFDQAGLQARLSGQTLVFFDDGKSVYEADGKYNYTYGGGGIWYGYWKAAADSKVCVTFVTGVERCDRIVENGGRLVVLTENGERFPVRP</sequence>
<reference evidence="2 3" key="1">
    <citation type="submission" date="2016-10" db="EMBL/GenBank/DDBJ databases">
        <authorList>
            <person name="de Groot N.N."/>
        </authorList>
    </citation>
    <scope>NUCLEOTIDE SEQUENCE [LARGE SCALE GENOMIC DNA]</scope>
    <source>
        <strain evidence="2 3">DSM 15283</strain>
    </source>
</reference>
<accession>A0A1I4JKY2</accession>
<dbReference type="EMBL" id="FOTQ01000001">
    <property type="protein sequence ID" value="SFL67229.1"/>
    <property type="molecule type" value="Genomic_DNA"/>
</dbReference>
<keyword evidence="3" id="KW-1185">Reference proteome</keyword>
<proteinExistence type="predicted"/>
<evidence type="ECO:0000313" key="2">
    <source>
        <dbReference type="EMBL" id="SFL67229.1"/>
    </source>
</evidence>
<dbReference type="Proteomes" id="UP000199144">
    <property type="component" value="Unassembled WGS sequence"/>
</dbReference>
<dbReference type="OrthoDB" id="7709182at2"/>
<gene>
    <name evidence="2" type="ORF">SAMN04488042_1011072</name>
</gene>
<keyword evidence="1" id="KW-0732">Signal</keyword>
<dbReference type="AlphaFoldDB" id="A0A1I4JKY2"/>